<organism evidence="2 3">
    <name type="scientific">Candidatus Giovannonibacteria bacterium GW2011_GWC2_44_9</name>
    <dbReference type="NCBI Taxonomy" id="1618658"/>
    <lineage>
        <taxon>Bacteria</taxon>
        <taxon>Candidatus Giovannoniibacteriota</taxon>
    </lineage>
</organism>
<proteinExistence type="predicted"/>
<gene>
    <name evidence="2" type="ORF">UW81_C0018G0013</name>
</gene>
<comment type="caution">
    <text evidence="2">The sequence shown here is derived from an EMBL/GenBank/DDBJ whole genome shotgun (WGS) entry which is preliminary data.</text>
</comment>
<evidence type="ECO:0000313" key="3">
    <source>
        <dbReference type="Proteomes" id="UP000033915"/>
    </source>
</evidence>
<keyword evidence="1" id="KW-1133">Transmembrane helix</keyword>
<keyword evidence="1" id="KW-0812">Transmembrane</keyword>
<protein>
    <recommendedName>
        <fullName evidence="4">Fimbrial assembly family protein</fullName>
    </recommendedName>
</protein>
<dbReference type="Proteomes" id="UP000033915">
    <property type="component" value="Unassembled WGS sequence"/>
</dbReference>
<keyword evidence="1" id="KW-0472">Membrane</keyword>
<evidence type="ECO:0008006" key="4">
    <source>
        <dbReference type="Google" id="ProtNLM"/>
    </source>
</evidence>
<evidence type="ECO:0000256" key="1">
    <source>
        <dbReference type="SAM" id="Phobius"/>
    </source>
</evidence>
<feature type="transmembrane region" description="Helical" evidence="1">
    <location>
        <begin position="34"/>
        <end position="56"/>
    </location>
</feature>
<reference evidence="2 3" key="1">
    <citation type="journal article" date="2015" name="Nature">
        <title>rRNA introns, odd ribosomes, and small enigmatic genomes across a large radiation of phyla.</title>
        <authorList>
            <person name="Brown C.T."/>
            <person name="Hug L.A."/>
            <person name="Thomas B.C."/>
            <person name="Sharon I."/>
            <person name="Castelle C.J."/>
            <person name="Singh A."/>
            <person name="Wilkins M.J."/>
            <person name="Williams K.H."/>
            <person name="Banfield J.F."/>
        </authorList>
    </citation>
    <scope>NUCLEOTIDE SEQUENCE [LARGE SCALE GENOMIC DNA]</scope>
</reference>
<name>A0A0G1NGW5_9BACT</name>
<dbReference type="EMBL" id="LCJT01000018">
    <property type="protein sequence ID" value="KKT83449.1"/>
    <property type="molecule type" value="Genomic_DNA"/>
</dbReference>
<evidence type="ECO:0000313" key="2">
    <source>
        <dbReference type="EMBL" id="KKT83449.1"/>
    </source>
</evidence>
<dbReference type="AlphaFoldDB" id="A0A0G1NGW5"/>
<accession>A0A0G1NGW5</accession>
<sequence length="221" mass="24843">MEPKFQSSFIPKGPIISNVPGASIGRRTRQEKSLFYILASTVFIMSVLSASGVFGYKFYLKYSIDKMGADLEDARMTLQPEVIRELTRLDNRLLSSQKLLARHQILSPLFEFFEVSTPKTVRFKDFSYTKTPQGLELKIIGEARGYAALALQADIFDKSQYFKTPIFSDLSLNEKGDVNFSFKAMLDPTLVSYERKVEKLGTPSIMLTEPTSTSTATSTTN</sequence>